<dbReference type="SUPFAM" id="SSF117396">
    <property type="entry name" value="TM1631-like"/>
    <property type="match status" value="1"/>
</dbReference>
<comment type="caution">
    <text evidence="1">The sequence shown here is derived from an EMBL/GenBank/DDBJ whole genome shotgun (WGS) entry which is preliminary data.</text>
</comment>
<feature type="non-terminal residue" evidence="1">
    <location>
        <position position="1"/>
    </location>
</feature>
<dbReference type="PANTHER" id="PTHR30348">
    <property type="entry name" value="UNCHARACTERIZED PROTEIN YECE"/>
    <property type="match status" value="1"/>
</dbReference>
<reference evidence="1" key="1">
    <citation type="journal article" date="2014" name="Front. Microbiol.">
        <title>High frequency of phylogenetically diverse reductive dehalogenase-homologous genes in deep subseafloor sedimentary metagenomes.</title>
        <authorList>
            <person name="Kawai M."/>
            <person name="Futagami T."/>
            <person name="Toyoda A."/>
            <person name="Takaki Y."/>
            <person name="Nishi S."/>
            <person name="Hori S."/>
            <person name="Arai W."/>
            <person name="Tsubouchi T."/>
            <person name="Morono Y."/>
            <person name="Uchiyama I."/>
            <person name="Ito T."/>
            <person name="Fujiyama A."/>
            <person name="Inagaki F."/>
            <person name="Takami H."/>
        </authorList>
    </citation>
    <scope>NUCLEOTIDE SEQUENCE</scope>
    <source>
        <strain evidence="1">Expedition CK06-06</strain>
    </source>
</reference>
<evidence type="ECO:0000313" key="1">
    <source>
        <dbReference type="EMBL" id="GAG17251.1"/>
    </source>
</evidence>
<evidence type="ECO:0008006" key="2">
    <source>
        <dbReference type="Google" id="ProtNLM"/>
    </source>
</evidence>
<name>X0WWW9_9ZZZZ</name>
<protein>
    <recommendedName>
        <fullName evidence="2">DUF72 domain-containing protein</fullName>
    </recommendedName>
</protein>
<dbReference type="Pfam" id="PF01904">
    <property type="entry name" value="DUF72"/>
    <property type="match status" value="1"/>
</dbReference>
<dbReference type="AlphaFoldDB" id="X0WWW9"/>
<accession>X0WWW9</accession>
<dbReference type="InterPro" id="IPR036520">
    <property type="entry name" value="UPF0759_sf"/>
</dbReference>
<gene>
    <name evidence="1" type="ORF">S01H1_50704</name>
</gene>
<dbReference type="Gene3D" id="3.20.20.410">
    <property type="entry name" value="Protein of unknown function UPF0759"/>
    <property type="match status" value="1"/>
</dbReference>
<sequence>CPEVYKLLKKYKMGLVIADSPQFPLVEKVTAKFVYLRFHGGKILYASNYSNKELKDWAEKIRTWTKKDLDVYVYFNNDAQAFAVKNAKTLLKLLK</sequence>
<dbReference type="EMBL" id="BARS01032677">
    <property type="protein sequence ID" value="GAG17251.1"/>
    <property type="molecule type" value="Genomic_DNA"/>
</dbReference>
<proteinExistence type="predicted"/>
<organism evidence="1">
    <name type="scientific">marine sediment metagenome</name>
    <dbReference type="NCBI Taxonomy" id="412755"/>
    <lineage>
        <taxon>unclassified sequences</taxon>
        <taxon>metagenomes</taxon>
        <taxon>ecological metagenomes</taxon>
    </lineage>
</organism>
<dbReference type="PANTHER" id="PTHR30348:SF4">
    <property type="entry name" value="DUF72 DOMAIN-CONTAINING PROTEIN"/>
    <property type="match status" value="1"/>
</dbReference>
<dbReference type="InterPro" id="IPR002763">
    <property type="entry name" value="DUF72"/>
</dbReference>